<sequence>MGKTILITGAGSGFGKLAAFALAQRGHCVIAATYDQAQAEALQIEASEAGITLNIIKLDITREEDRRQLIGSGIDVLVNNAGVGESGPLAEVPLERIRRTFETNVIGSLGMVQLAVPELIKRGGGTIVFVTSLAGRMPIPFLAPYGMSKYALEVAGADLAVELKPFNIAVSMVEPGAFATGFNEAQIATKYSWMGPESIYRDQQAFIKKNEKTVLGLQSVKIETVIQTLVKVVEAKHPRLRYAVPKWQGAGIQLLRAFGM</sequence>
<evidence type="ECO:0000256" key="3">
    <source>
        <dbReference type="RuleBase" id="RU000363"/>
    </source>
</evidence>
<dbReference type="PRINTS" id="PR00080">
    <property type="entry name" value="SDRFAMILY"/>
</dbReference>
<evidence type="ECO:0000256" key="1">
    <source>
        <dbReference type="ARBA" id="ARBA00006484"/>
    </source>
</evidence>
<dbReference type="InterPro" id="IPR002347">
    <property type="entry name" value="SDR_fam"/>
</dbReference>
<dbReference type="Gene3D" id="3.40.50.720">
    <property type="entry name" value="NAD(P)-binding Rossmann-like Domain"/>
    <property type="match status" value="1"/>
</dbReference>
<reference evidence="4 5" key="1">
    <citation type="journal article" date="2011" name="Int. J. Syst. Evol. Microbiol.">
        <title>Description of Undibacterium oligocarboniphilum sp. nov., isolated from purified water, and Undibacterium pigrum strain CCUG 49012 as the type strain of Undibacterium parvum sp. nov., and emended descriptions of the genus Undibacterium and the species Undibacterium pigrum.</title>
        <authorList>
            <person name="Eder W."/>
            <person name="Wanner G."/>
            <person name="Ludwig W."/>
            <person name="Busse H.J."/>
            <person name="Ziemke-Kageler F."/>
            <person name="Lang E."/>
        </authorList>
    </citation>
    <scope>NUCLEOTIDE SEQUENCE [LARGE SCALE GENOMIC DNA]</scope>
    <source>
        <strain evidence="4 5">DSM 23061</strain>
    </source>
</reference>
<dbReference type="RefSeq" id="WP_126128843.1">
    <property type="nucleotide sequence ID" value="NZ_CP034464.1"/>
</dbReference>
<protein>
    <submittedName>
        <fullName evidence="4">SDR family NAD(P)-dependent oxidoreductase</fullName>
    </submittedName>
</protein>
<accession>A0A3S9HMZ2</accession>
<dbReference type="Proteomes" id="UP000275663">
    <property type="component" value="Chromosome"/>
</dbReference>
<dbReference type="KEGG" id="upv:EJN92_16650"/>
<name>A0A3S9HMZ2_9BURK</name>
<dbReference type="SUPFAM" id="SSF51735">
    <property type="entry name" value="NAD(P)-binding Rossmann-fold domains"/>
    <property type="match status" value="1"/>
</dbReference>
<comment type="similarity">
    <text evidence="1 3">Belongs to the short-chain dehydrogenases/reductases (SDR) family.</text>
</comment>
<dbReference type="PANTHER" id="PTHR44169:SF6">
    <property type="entry name" value="NADPH-DEPENDENT 1-ACYLDIHYDROXYACETONE PHOSPHATE REDUCTASE"/>
    <property type="match status" value="1"/>
</dbReference>
<keyword evidence="5" id="KW-1185">Reference proteome</keyword>
<dbReference type="PANTHER" id="PTHR44169">
    <property type="entry name" value="NADPH-DEPENDENT 1-ACYLDIHYDROXYACETONE PHOSPHATE REDUCTASE"/>
    <property type="match status" value="1"/>
</dbReference>
<keyword evidence="2" id="KW-0560">Oxidoreductase</keyword>
<evidence type="ECO:0000313" key="4">
    <source>
        <dbReference type="EMBL" id="AZP13471.1"/>
    </source>
</evidence>
<gene>
    <name evidence="4" type="ORF">EJN92_16650</name>
</gene>
<dbReference type="PRINTS" id="PR00081">
    <property type="entry name" value="GDHRDH"/>
</dbReference>
<dbReference type="InterPro" id="IPR036291">
    <property type="entry name" value="NAD(P)-bd_dom_sf"/>
</dbReference>
<organism evidence="4 5">
    <name type="scientific">Undibacterium parvum</name>
    <dbReference type="NCBI Taxonomy" id="401471"/>
    <lineage>
        <taxon>Bacteria</taxon>
        <taxon>Pseudomonadati</taxon>
        <taxon>Pseudomonadota</taxon>
        <taxon>Betaproteobacteria</taxon>
        <taxon>Burkholderiales</taxon>
        <taxon>Oxalobacteraceae</taxon>
        <taxon>Undibacterium</taxon>
    </lineage>
</organism>
<dbReference type="AlphaFoldDB" id="A0A3S9HMZ2"/>
<proteinExistence type="inferred from homology"/>
<dbReference type="OrthoDB" id="9790266at2"/>
<dbReference type="Pfam" id="PF00106">
    <property type="entry name" value="adh_short"/>
    <property type="match status" value="1"/>
</dbReference>
<dbReference type="EMBL" id="CP034464">
    <property type="protein sequence ID" value="AZP13471.1"/>
    <property type="molecule type" value="Genomic_DNA"/>
</dbReference>
<evidence type="ECO:0000313" key="5">
    <source>
        <dbReference type="Proteomes" id="UP000275663"/>
    </source>
</evidence>
<dbReference type="GO" id="GO:0016491">
    <property type="term" value="F:oxidoreductase activity"/>
    <property type="evidence" value="ECO:0007669"/>
    <property type="project" value="UniProtKB-KW"/>
</dbReference>
<evidence type="ECO:0000256" key="2">
    <source>
        <dbReference type="ARBA" id="ARBA00023002"/>
    </source>
</evidence>